<name>A0A0B2X394_METAS</name>
<dbReference type="InterPro" id="IPR050416">
    <property type="entry name" value="FAD-linked_Oxidoreductase"/>
</dbReference>
<dbReference type="InterPro" id="IPR036318">
    <property type="entry name" value="FAD-bd_PCMH-like_sf"/>
</dbReference>
<dbReference type="HOGENOM" id="CLU_018354_10_1_1"/>
<dbReference type="PANTHER" id="PTHR42973:SF17">
    <property type="entry name" value="OXIDASE, PUTATIVE (AFU_ORTHOLOGUE AFUA_6G14340)-RELATED"/>
    <property type="match status" value="1"/>
</dbReference>
<keyword evidence="7" id="KW-1185">Reference proteome</keyword>
<keyword evidence="4" id="KW-0560">Oxidoreductase</keyword>
<protein>
    <submittedName>
        <fullName evidence="6">FAD-binding, type 2</fullName>
    </submittedName>
</protein>
<sequence>MGNGQSSPLQQCLNTVCSGRGGCAGYPSDPLYQTSWVKPYNAAIKVTPIAVIRPNTADEVAAAVKCAVQCNVHVQAKSGGHSYGNFGQGGQDGSLMIDMANFKNFSMDTTTWQATFGAGIRLGELDKHLQKNGGRAMAHGTCPGVGAGGHATIGGIGPSSRMWGTALDHVLAVEVVTADGRVLTASERENSDLFWAVRGAGASFGVVTRFTVRTQPAPGNVVEHTYSFSFGKQHEMAPVYAAWQALVNDPGLDRRFSTLFIAQPLGAVITATFFGTKHEYEATGIPAKMPAGGSVHVKLVDWLGSLAHIAEKAALGLADTPTPFYSKSLALRQQDALSPDTIARLFNYTGSADAGTPLWTIIFDSEGGAINQVPVDSTSYPHRDKLIMYQSYVISLSLSDKNKKFAQDIHQIIQNGSSQAVTRYAGYVDPELGRAEAQQTYWGARLPRLRQIKQKWDPDNVFQNPQSVDPAEKY</sequence>
<dbReference type="InterPro" id="IPR016169">
    <property type="entry name" value="FAD-bd_PCMH_sub2"/>
</dbReference>
<accession>A0A0B2X394</accession>
<evidence type="ECO:0000256" key="1">
    <source>
        <dbReference type="ARBA" id="ARBA00005466"/>
    </source>
</evidence>
<dbReference type="Pfam" id="PF08031">
    <property type="entry name" value="BBE"/>
    <property type="match status" value="1"/>
</dbReference>
<dbReference type="OrthoDB" id="415825at2759"/>
<dbReference type="PANTHER" id="PTHR42973">
    <property type="entry name" value="BINDING OXIDOREDUCTASE, PUTATIVE (AFU_ORTHOLOGUE AFUA_1G17690)-RELATED"/>
    <property type="match status" value="1"/>
</dbReference>
<dbReference type="Gene3D" id="3.30.465.10">
    <property type="match status" value="1"/>
</dbReference>
<organism evidence="6 7">
    <name type="scientific">Metarhizium album (strain ARSEF 1941)</name>
    <dbReference type="NCBI Taxonomy" id="1081103"/>
    <lineage>
        <taxon>Eukaryota</taxon>
        <taxon>Fungi</taxon>
        <taxon>Dikarya</taxon>
        <taxon>Ascomycota</taxon>
        <taxon>Pezizomycotina</taxon>
        <taxon>Sordariomycetes</taxon>
        <taxon>Hypocreomycetidae</taxon>
        <taxon>Hypocreales</taxon>
        <taxon>Clavicipitaceae</taxon>
        <taxon>Metarhizium</taxon>
    </lineage>
</organism>
<evidence type="ECO:0000313" key="7">
    <source>
        <dbReference type="Proteomes" id="UP000030816"/>
    </source>
</evidence>
<evidence type="ECO:0000313" key="6">
    <source>
        <dbReference type="EMBL" id="KHN99755.1"/>
    </source>
</evidence>
<dbReference type="InterPro" id="IPR016166">
    <property type="entry name" value="FAD-bd_PCMH"/>
</dbReference>
<feature type="domain" description="FAD-binding PCMH-type" evidence="5">
    <location>
        <begin position="44"/>
        <end position="217"/>
    </location>
</feature>
<dbReference type="GO" id="GO:0071949">
    <property type="term" value="F:FAD binding"/>
    <property type="evidence" value="ECO:0007669"/>
    <property type="project" value="InterPro"/>
</dbReference>
<evidence type="ECO:0000256" key="3">
    <source>
        <dbReference type="ARBA" id="ARBA00022827"/>
    </source>
</evidence>
<reference evidence="6 7" key="1">
    <citation type="journal article" date="2014" name="Proc. Natl. Acad. Sci. U.S.A.">
        <title>Trajectory and genomic determinants of fungal-pathogen speciation and host adaptation.</title>
        <authorList>
            <person name="Hu X."/>
            <person name="Xiao G."/>
            <person name="Zheng P."/>
            <person name="Shang Y."/>
            <person name="Su Y."/>
            <person name="Zhang X."/>
            <person name="Liu X."/>
            <person name="Zhan S."/>
            <person name="St Leger R.J."/>
            <person name="Wang C."/>
        </authorList>
    </citation>
    <scope>NUCLEOTIDE SEQUENCE [LARGE SCALE GENOMIC DNA]</scope>
    <source>
        <strain evidence="6 7">ARSEF 1941</strain>
    </source>
</reference>
<dbReference type="InterPro" id="IPR006094">
    <property type="entry name" value="Oxid_FAD_bind_N"/>
</dbReference>
<dbReference type="Gene3D" id="3.40.462.20">
    <property type="match status" value="1"/>
</dbReference>
<comment type="similarity">
    <text evidence="1">Belongs to the oxygen-dependent FAD-linked oxidoreductase family.</text>
</comment>
<dbReference type="AlphaFoldDB" id="A0A0B2X394"/>
<evidence type="ECO:0000256" key="4">
    <source>
        <dbReference type="ARBA" id="ARBA00023002"/>
    </source>
</evidence>
<evidence type="ECO:0000256" key="2">
    <source>
        <dbReference type="ARBA" id="ARBA00022630"/>
    </source>
</evidence>
<dbReference type="PROSITE" id="PS00862">
    <property type="entry name" value="OX2_COVAL_FAD"/>
    <property type="match status" value="1"/>
</dbReference>
<proteinExistence type="inferred from homology"/>
<keyword evidence="2" id="KW-0285">Flavoprotein</keyword>
<dbReference type="GO" id="GO:0016491">
    <property type="term" value="F:oxidoreductase activity"/>
    <property type="evidence" value="ECO:0007669"/>
    <property type="project" value="UniProtKB-KW"/>
</dbReference>
<dbReference type="EMBL" id="AZHE01000004">
    <property type="protein sequence ID" value="KHN99755.1"/>
    <property type="molecule type" value="Genomic_DNA"/>
</dbReference>
<dbReference type="Pfam" id="PF01565">
    <property type="entry name" value="FAD_binding_4"/>
    <property type="match status" value="1"/>
</dbReference>
<dbReference type="RefSeq" id="XP_040680821.1">
    <property type="nucleotide sequence ID" value="XM_040821407.1"/>
</dbReference>
<dbReference type="GeneID" id="63737063"/>
<gene>
    <name evidence="6" type="ORF">MAM_02608</name>
</gene>
<dbReference type="PROSITE" id="PS51387">
    <property type="entry name" value="FAD_PCMH"/>
    <property type="match status" value="1"/>
</dbReference>
<evidence type="ECO:0000259" key="5">
    <source>
        <dbReference type="PROSITE" id="PS51387"/>
    </source>
</evidence>
<comment type="caution">
    <text evidence="6">The sequence shown here is derived from an EMBL/GenBank/DDBJ whole genome shotgun (WGS) entry which is preliminary data.</text>
</comment>
<dbReference type="InterPro" id="IPR012951">
    <property type="entry name" value="BBE"/>
</dbReference>
<dbReference type="SUPFAM" id="SSF56176">
    <property type="entry name" value="FAD-binding/transporter-associated domain-like"/>
    <property type="match status" value="1"/>
</dbReference>
<keyword evidence="3" id="KW-0274">FAD</keyword>
<dbReference type="InterPro" id="IPR006093">
    <property type="entry name" value="Oxy_OxRdtase_FAD_BS"/>
</dbReference>
<dbReference type="Proteomes" id="UP000030816">
    <property type="component" value="Unassembled WGS sequence"/>
</dbReference>
<dbReference type="STRING" id="1081103.A0A0B2X394"/>